<dbReference type="RefSeq" id="XP_020066126.1">
    <property type="nucleotide sequence ID" value="XM_020206582.1"/>
</dbReference>
<dbReference type="EMBL" id="KV453910">
    <property type="protein sequence ID" value="ODV81004.1"/>
    <property type="molecule type" value="Genomic_DNA"/>
</dbReference>
<dbReference type="AlphaFoldDB" id="A0A1E4SNA1"/>
<evidence type="ECO:0000313" key="2">
    <source>
        <dbReference type="EMBL" id="ODV81004.1"/>
    </source>
</evidence>
<proteinExistence type="predicted"/>
<gene>
    <name evidence="2" type="ORF">CANTADRAFT_20554</name>
</gene>
<dbReference type="Proteomes" id="UP000094285">
    <property type="component" value="Unassembled WGS sequence"/>
</dbReference>
<dbReference type="GeneID" id="30980719"/>
<dbReference type="OrthoDB" id="4003242at2759"/>
<evidence type="ECO:0000256" key="1">
    <source>
        <dbReference type="SAM" id="MobiDB-lite"/>
    </source>
</evidence>
<accession>A0A1E4SNA1</accession>
<feature type="region of interest" description="Disordered" evidence="1">
    <location>
        <begin position="1"/>
        <end position="34"/>
    </location>
</feature>
<organism evidence="2 3">
    <name type="scientific">Suhomyces tanzawaensis NRRL Y-17324</name>
    <dbReference type="NCBI Taxonomy" id="984487"/>
    <lineage>
        <taxon>Eukaryota</taxon>
        <taxon>Fungi</taxon>
        <taxon>Dikarya</taxon>
        <taxon>Ascomycota</taxon>
        <taxon>Saccharomycotina</taxon>
        <taxon>Pichiomycetes</taxon>
        <taxon>Debaryomycetaceae</taxon>
        <taxon>Suhomyces</taxon>
    </lineage>
</organism>
<name>A0A1E4SNA1_9ASCO</name>
<reference evidence="3" key="1">
    <citation type="submission" date="2016-05" db="EMBL/GenBank/DDBJ databases">
        <title>Comparative genomics of biotechnologically important yeasts.</title>
        <authorList>
            <consortium name="DOE Joint Genome Institute"/>
            <person name="Riley R."/>
            <person name="Haridas S."/>
            <person name="Wolfe K.H."/>
            <person name="Lopes M.R."/>
            <person name="Hittinger C.T."/>
            <person name="Goker M."/>
            <person name="Salamov A."/>
            <person name="Wisecaver J."/>
            <person name="Long T.M."/>
            <person name="Aerts A.L."/>
            <person name="Barry K."/>
            <person name="Choi C."/>
            <person name="Clum A."/>
            <person name="Coughlan A.Y."/>
            <person name="Deshpande S."/>
            <person name="Douglass A.P."/>
            <person name="Hanson S.J."/>
            <person name="Klenk H.-P."/>
            <person name="Labutti K."/>
            <person name="Lapidus A."/>
            <person name="Lindquist E."/>
            <person name="Lipzen A."/>
            <person name="Meier-Kolthoff J.P."/>
            <person name="Ohm R.A."/>
            <person name="Otillar R.P."/>
            <person name="Pangilinan J."/>
            <person name="Peng Y."/>
            <person name="Rokas A."/>
            <person name="Rosa C.A."/>
            <person name="Scheuner C."/>
            <person name="Sibirny A.A."/>
            <person name="Slot J.C."/>
            <person name="Stielow J.B."/>
            <person name="Sun H."/>
            <person name="Kurtzman C.P."/>
            <person name="Blackwell M."/>
            <person name="Grigoriev I.V."/>
            <person name="Jeffries T.W."/>
        </authorList>
    </citation>
    <scope>NUCLEOTIDE SEQUENCE [LARGE SCALE GENOMIC DNA]</scope>
    <source>
        <strain evidence="3">NRRL Y-17324</strain>
    </source>
</reference>
<dbReference type="STRING" id="984487.A0A1E4SNA1"/>
<sequence>MLARARTSVARSITQSGRRFNSSSSHDSHHKVTESKPIEINLAKVFGIAAAAGALLVYKNHEKTDKPLVSTPLYNEQSSGERENARNENYLKRYKTSFIKELIRDKGGIGQKQYRRITDTSAIPNVLIPSHSPYGNQFGSGIKTDQLGPRKERIRIYAPIDTASSA</sequence>
<feature type="compositionally biased region" description="Polar residues" evidence="1">
    <location>
        <begin position="9"/>
        <end position="25"/>
    </location>
</feature>
<keyword evidence="3" id="KW-1185">Reference proteome</keyword>
<evidence type="ECO:0000313" key="3">
    <source>
        <dbReference type="Proteomes" id="UP000094285"/>
    </source>
</evidence>
<protein>
    <submittedName>
        <fullName evidence="2">Uncharacterized protein</fullName>
    </submittedName>
</protein>